<dbReference type="Proteomes" id="UP000515598">
    <property type="component" value="Chromosome"/>
</dbReference>
<dbReference type="SMART" id="SM00530">
    <property type="entry name" value="HTH_XRE"/>
    <property type="match status" value="1"/>
</dbReference>
<dbReference type="InterPro" id="IPR010982">
    <property type="entry name" value="Lambda_DNA-bd_dom_sf"/>
</dbReference>
<sequence length="114" mass="12596">MDASTIPSRIRLARANCGLSQTEMARRLGVNRATVAHWEREEGFTPTIEHLHRMSGVLGVAFAWLAQGETPPAEPAVRGSRARLEEKMIELSKHLPVSFLASVVALMENAETYL</sequence>
<dbReference type="Gene3D" id="1.10.260.40">
    <property type="entry name" value="lambda repressor-like DNA-binding domains"/>
    <property type="match status" value="1"/>
</dbReference>
<dbReference type="InterPro" id="IPR001387">
    <property type="entry name" value="Cro/C1-type_HTH"/>
</dbReference>
<dbReference type="CDD" id="cd00093">
    <property type="entry name" value="HTH_XRE"/>
    <property type="match status" value="1"/>
</dbReference>
<name>A0AAX1IAV8_STEMA</name>
<dbReference type="Pfam" id="PF01381">
    <property type="entry name" value="HTH_3"/>
    <property type="match status" value="1"/>
</dbReference>
<gene>
    <name evidence="2" type="ORF">GPNADHDJ_00531</name>
</gene>
<proteinExistence type="predicted"/>
<reference evidence="2 3" key="1">
    <citation type="submission" date="2020-08" db="EMBL/GenBank/DDBJ databases">
        <title>Phenotypic and transcriptomic analysis of seven clinical Stenotrophomonas maltophilia isolates identify a small set of shared and commonly regulated genes involved in biofilm lifestyle.</title>
        <authorList>
            <person name="Alio I."/>
            <person name="Gudzuhn M."/>
            <person name="Streit W."/>
        </authorList>
    </citation>
    <scope>NUCLEOTIDE SEQUENCE [LARGE SCALE GENOMIC DNA]</scope>
    <source>
        <strain evidence="2 3">UHH_SKK55</strain>
    </source>
</reference>
<dbReference type="PANTHER" id="PTHR43236">
    <property type="entry name" value="ANTITOXIN HIGA1"/>
    <property type="match status" value="1"/>
</dbReference>
<dbReference type="SUPFAM" id="SSF47413">
    <property type="entry name" value="lambda repressor-like DNA-binding domains"/>
    <property type="match status" value="1"/>
</dbReference>
<dbReference type="InterPro" id="IPR052345">
    <property type="entry name" value="Rad_response_metalloprotease"/>
</dbReference>
<evidence type="ECO:0000259" key="1">
    <source>
        <dbReference type="PROSITE" id="PS50943"/>
    </source>
</evidence>
<dbReference type="GO" id="GO:0003677">
    <property type="term" value="F:DNA binding"/>
    <property type="evidence" value="ECO:0007669"/>
    <property type="project" value="InterPro"/>
</dbReference>
<dbReference type="PROSITE" id="PS50943">
    <property type="entry name" value="HTH_CROC1"/>
    <property type="match status" value="1"/>
</dbReference>
<feature type="domain" description="HTH cro/C1-type" evidence="1">
    <location>
        <begin position="10"/>
        <end position="65"/>
    </location>
</feature>
<dbReference type="AlphaFoldDB" id="A0AAX1IAV8"/>
<dbReference type="RefSeq" id="WP_154351075.1">
    <property type="nucleotide sequence ID" value="NZ_CP040433.1"/>
</dbReference>
<dbReference type="EMBL" id="CP060025">
    <property type="protein sequence ID" value="QNG76362.1"/>
    <property type="molecule type" value="Genomic_DNA"/>
</dbReference>
<protein>
    <recommendedName>
        <fullName evidence="1">HTH cro/C1-type domain-containing protein</fullName>
    </recommendedName>
</protein>
<organism evidence="2 3">
    <name type="scientific">Stenotrophomonas maltophilia</name>
    <name type="common">Pseudomonas maltophilia</name>
    <name type="synonym">Xanthomonas maltophilia</name>
    <dbReference type="NCBI Taxonomy" id="40324"/>
    <lineage>
        <taxon>Bacteria</taxon>
        <taxon>Pseudomonadati</taxon>
        <taxon>Pseudomonadota</taxon>
        <taxon>Gammaproteobacteria</taxon>
        <taxon>Lysobacterales</taxon>
        <taxon>Lysobacteraceae</taxon>
        <taxon>Stenotrophomonas</taxon>
        <taxon>Stenotrophomonas maltophilia group</taxon>
    </lineage>
</organism>
<evidence type="ECO:0000313" key="2">
    <source>
        <dbReference type="EMBL" id="QNG76362.1"/>
    </source>
</evidence>
<dbReference type="PANTHER" id="PTHR43236:SF2">
    <property type="entry name" value="BLL0069 PROTEIN"/>
    <property type="match status" value="1"/>
</dbReference>
<evidence type="ECO:0000313" key="3">
    <source>
        <dbReference type="Proteomes" id="UP000515598"/>
    </source>
</evidence>
<accession>A0AAX1IAV8</accession>